<dbReference type="Pfam" id="PF08785">
    <property type="entry name" value="Ku_PK_bind"/>
    <property type="match status" value="1"/>
</dbReference>
<gene>
    <name evidence="12" type="ORF">RR46_09659</name>
</gene>
<keyword evidence="3" id="KW-0227">DNA damage</keyword>
<keyword evidence="4" id="KW-0378">Hydrolase</keyword>
<keyword evidence="9" id="KW-0234">DNA repair</keyword>
<dbReference type="GO" id="GO:0006303">
    <property type="term" value="P:double-strand break repair via nonhomologous end joining"/>
    <property type="evidence" value="ECO:0007669"/>
    <property type="project" value="InterPro"/>
</dbReference>
<dbReference type="Gene3D" id="1.10.1600.10">
    <property type="match status" value="1"/>
</dbReference>
<dbReference type="GO" id="GO:0042162">
    <property type="term" value="F:telomeric DNA binding"/>
    <property type="evidence" value="ECO:0007669"/>
    <property type="project" value="TreeGrafter"/>
</dbReference>
<name>A0A194QG82_PAPXU</name>
<dbReference type="GO" id="GO:0000723">
    <property type="term" value="P:telomere maintenance"/>
    <property type="evidence" value="ECO:0007669"/>
    <property type="project" value="TreeGrafter"/>
</dbReference>
<keyword evidence="5" id="KW-0347">Helicase</keyword>
<evidence type="ECO:0000313" key="13">
    <source>
        <dbReference type="Proteomes" id="UP000053268"/>
    </source>
</evidence>
<keyword evidence="2" id="KW-0547">Nucleotide-binding</keyword>
<evidence type="ECO:0000256" key="2">
    <source>
        <dbReference type="ARBA" id="ARBA00022741"/>
    </source>
</evidence>
<dbReference type="GO" id="GO:0005524">
    <property type="term" value="F:ATP binding"/>
    <property type="evidence" value="ECO:0007669"/>
    <property type="project" value="UniProtKB-KW"/>
</dbReference>
<dbReference type="SUPFAM" id="SSF100939">
    <property type="entry name" value="SPOC domain-like"/>
    <property type="match status" value="1"/>
</dbReference>
<dbReference type="InterPro" id="IPR036465">
    <property type="entry name" value="vWFA_dom_sf"/>
</dbReference>
<comment type="subcellular location">
    <subcellularLocation>
        <location evidence="1">Nucleus</location>
    </subcellularLocation>
</comment>
<evidence type="ECO:0000313" key="12">
    <source>
        <dbReference type="EMBL" id="KPJ02456.1"/>
    </source>
</evidence>
<evidence type="ECO:0000256" key="5">
    <source>
        <dbReference type="ARBA" id="ARBA00022806"/>
    </source>
</evidence>
<evidence type="ECO:0000256" key="10">
    <source>
        <dbReference type="ARBA" id="ARBA00023242"/>
    </source>
</evidence>
<evidence type="ECO:0000256" key="9">
    <source>
        <dbReference type="ARBA" id="ARBA00023204"/>
    </source>
</evidence>
<keyword evidence="10" id="KW-0539">Nucleus</keyword>
<dbReference type="InterPro" id="IPR036494">
    <property type="entry name" value="Ku_C_sf"/>
</dbReference>
<dbReference type="AlphaFoldDB" id="A0A194QG82"/>
<dbReference type="STRING" id="66420.A0A194QG82"/>
<feature type="domain" description="Ku" evidence="11">
    <location>
        <begin position="206"/>
        <end position="344"/>
    </location>
</feature>
<evidence type="ECO:0000256" key="8">
    <source>
        <dbReference type="ARBA" id="ARBA00023172"/>
    </source>
</evidence>
<keyword evidence="6" id="KW-0067">ATP-binding</keyword>
<protein>
    <submittedName>
        <fullName evidence="12">X-ray repair cross-complementing protein 5</fullName>
    </submittedName>
</protein>
<dbReference type="PANTHER" id="PTHR12604">
    <property type="entry name" value="KU AUTOANTIGEN DNA HELICASE"/>
    <property type="match status" value="1"/>
</dbReference>
<dbReference type="PANTHER" id="PTHR12604:SF4">
    <property type="entry name" value="X-RAY REPAIR CROSS-COMPLEMENTING PROTEIN 5"/>
    <property type="match status" value="1"/>
</dbReference>
<reference evidence="12 13" key="1">
    <citation type="journal article" date="2015" name="Nat. Commun.">
        <title>Outbred genome sequencing and CRISPR/Cas9 gene editing in butterflies.</title>
        <authorList>
            <person name="Li X."/>
            <person name="Fan D."/>
            <person name="Zhang W."/>
            <person name="Liu G."/>
            <person name="Zhang L."/>
            <person name="Zhao L."/>
            <person name="Fang X."/>
            <person name="Chen L."/>
            <person name="Dong Y."/>
            <person name="Chen Y."/>
            <person name="Ding Y."/>
            <person name="Zhao R."/>
            <person name="Feng M."/>
            <person name="Zhu Y."/>
            <person name="Feng Y."/>
            <person name="Jiang X."/>
            <person name="Zhu D."/>
            <person name="Xiang H."/>
            <person name="Feng X."/>
            <person name="Li S."/>
            <person name="Wang J."/>
            <person name="Zhang G."/>
            <person name="Kronforst M.R."/>
            <person name="Wang W."/>
        </authorList>
    </citation>
    <scope>NUCLEOTIDE SEQUENCE [LARGE SCALE GENOMIC DNA]</scope>
    <source>
        <strain evidence="12">Ya'a_city_454_Px</strain>
        <tissue evidence="12">Whole body</tissue>
    </source>
</reference>
<evidence type="ECO:0000256" key="3">
    <source>
        <dbReference type="ARBA" id="ARBA00022763"/>
    </source>
</evidence>
<dbReference type="InterPro" id="IPR014893">
    <property type="entry name" value="Ku_PK_bind"/>
</dbReference>
<dbReference type="Gene3D" id="1.25.40.240">
    <property type="entry name" value="Ku, C-terminal domain"/>
    <property type="match status" value="1"/>
</dbReference>
<keyword evidence="13" id="KW-1185">Reference proteome</keyword>
<dbReference type="Gene3D" id="2.40.290.10">
    <property type="match status" value="1"/>
</dbReference>
<dbReference type="InterPro" id="IPR006164">
    <property type="entry name" value="DNA_bd_Ku70/Ku80"/>
</dbReference>
<accession>A0A194QG82</accession>
<organism evidence="12 13">
    <name type="scientific">Papilio xuthus</name>
    <name type="common">Asian swallowtail butterfly</name>
    <dbReference type="NCBI Taxonomy" id="66420"/>
    <lineage>
        <taxon>Eukaryota</taxon>
        <taxon>Metazoa</taxon>
        <taxon>Ecdysozoa</taxon>
        <taxon>Arthropoda</taxon>
        <taxon>Hexapoda</taxon>
        <taxon>Insecta</taxon>
        <taxon>Pterygota</taxon>
        <taxon>Neoptera</taxon>
        <taxon>Endopterygota</taxon>
        <taxon>Lepidoptera</taxon>
        <taxon>Glossata</taxon>
        <taxon>Ditrysia</taxon>
        <taxon>Papilionoidea</taxon>
        <taxon>Papilionidae</taxon>
        <taxon>Papilioninae</taxon>
        <taxon>Papilio</taxon>
    </lineage>
</organism>
<dbReference type="GO" id="GO:0003690">
    <property type="term" value="F:double-stranded DNA binding"/>
    <property type="evidence" value="ECO:0007669"/>
    <property type="project" value="TreeGrafter"/>
</dbReference>
<dbReference type="EMBL" id="KQ459232">
    <property type="protein sequence ID" value="KPJ02456.1"/>
    <property type="molecule type" value="Genomic_DNA"/>
</dbReference>
<dbReference type="GO" id="GO:0043564">
    <property type="term" value="C:Ku70:Ku80 complex"/>
    <property type="evidence" value="ECO:0007669"/>
    <property type="project" value="TreeGrafter"/>
</dbReference>
<evidence type="ECO:0000256" key="6">
    <source>
        <dbReference type="ARBA" id="ARBA00022840"/>
    </source>
</evidence>
<dbReference type="Pfam" id="PF02735">
    <property type="entry name" value="Ku"/>
    <property type="match status" value="1"/>
</dbReference>
<dbReference type="InterPro" id="IPR016194">
    <property type="entry name" value="SPOC-like_C_dom_sf"/>
</dbReference>
<dbReference type="SMART" id="SM00559">
    <property type="entry name" value="Ku78"/>
    <property type="match status" value="1"/>
</dbReference>
<proteinExistence type="predicted"/>
<dbReference type="GO" id="GO:0006310">
    <property type="term" value="P:DNA recombination"/>
    <property type="evidence" value="ECO:0007669"/>
    <property type="project" value="UniProtKB-KW"/>
</dbReference>
<dbReference type="Proteomes" id="UP000053268">
    <property type="component" value="Unassembled WGS sequence"/>
</dbReference>
<sequence length="610" mass="69707">MTQGTVIIFDIGPNTLVLDGNDKSFFQRSKEFITRVIERKIMTLDKEPLALFLMGCENAGISCVNFKFEIPSWNMIRNLPCEIKNQLVNENFQVDVIGCDLFEEPCTDSDKNLAKIIVNDTNGVSILFDDAMRQLNFYKKKHVAGNPWLVDLCIGPNINIPISSYIRTQKETPLKTWIEAIRDPITNRASTVVRVNKKKLYINAENKVVNNKDIVKGVHYGGIIIPLSSLDKNFNYIAESKSLNIYCFTSASNLKWENLNYDSLSYIFGRKDDKNACNTIRCLAECLMARNMIAIARGVKKKNCAPRMYALMPVKENKTLCLSMVGICYKEEIKHMIFPQTECKKFTCSREQIDAFKDLIKAMNLNTDELEGSEAFEFSKVPSPYAQYAYDSIVFRANNPDKPLPKPRDDIINLFQVPTLIKMRATEPIEKLKSLFVLNKINANQIDNSEAMVVTDDVENIKTESIEYIESKSIGTVNPINDYNLLLSLGRPLNTISQEMSNAIETLFNSNSDQHKCKAIDAMLFFRAESVKDNPIFYNKWLKGFKMELIDRKKDDIIKLIEEKEMDFILNNENELSELKSVDSEMCKMDTCNLIDVAISSEVTDFFDNM</sequence>
<dbReference type="GO" id="GO:0004386">
    <property type="term" value="F:helicase activity"/>
    <property type="evidence" value="ECO:0007669"/>
    <property type="project" value="UniProtKB-KW"/>
</dbReference>
<keyword evidence="8" id="KW-0233">DNA recombination</keyword>
<evidence type="ECO:0000256" key="1">
    <source>
        <dbReference type="ARBA" id="ARBA00004123"/>
    </source>
</evidence>
<evidence type="ECO:0000259" key="11">
    <source>
        <dbReference type="SMART" id="SM00559"/>
    </source>
</evidence>
<evidence type="ECO:0000256" key="4">
    <source>
        <dbReference type="ARBA" id="ARBA00022801"/>
    </source>
</evidence>
<evidence type="ECO:0000256" key="7">
    <source>
        <dbReference type="ARBA" id="ARBA00023125"/>
    </source>
</evidence>
<dbReference type="Gene3D" id="3.40.50.410">
    <property type="entry name" value="von Willebrand factor, type A domain"/>
    <property type="match status" value="1"/>
</dbReference>
<dbReference type="SUPFAM" id="SSF101420">
    <property type="entry name" value="C-terminal domain of Ku80"/>
    <property type="match status" value="1"/>
</dbReference>
<keyword evidence="7" id="KW-0238">DNA-binding</keyword>
<dbReference type="GO" id="GO:0016787">
    <property type="term" value="F:hydrolase activity"/>
    <property type="evidence" value="ECO:0007669"/>
    <property type="project" value="UniProtKB-KW"/>
</dbReference>